<dbReference type="PANTHER" id="PTHR46463:SF44">
    <property type="entry name" value="RING_U-BOX SUPERFAMILY PROTEIN"/>
    <property type="match status" value="1"/>
</dbReference>
<dbReference type="InterPro" id="IPR001841">
    <property type="entry name" value="Znf_RING"/>
</dbReference>
<evidence type="ECO:0000256" key="5">
    <source>
        <dbReference type="ARBA" id="ARBA00022771"/>
    </source>
</evidence>
<evidence type="ECO:0000256" key="2">
    <source>
        <dbReference type="ARBA" id="ARBA00012483"/>
    </source>
</evidence>
<dbReference type="PROSITE" id="PS50089">
    <property type="entry name" value="ZF_RING_2"/>
    <property type="match status" value="1"/>
</dbReference>
<dbReference type="PANTHER" id="PTHR46463">
    <property type="entry name" value="ZINC FINGER, RING/FYVE/PHD-TYPE"/>
    <property type="match status" value="1"/>
</dbReference>
<dbReference type="OrthoDB" id="8062037at2759"/>
<evidence type="ECO:0000256" key="1">
    <source>
        <dbReference type="ARBA" id="ARBA00000900"/>
    </source>
</evidence>
<keyword evidence="7" id="KW-0862">Zinc</keyword>
<evidence type="ECO:0000256" key="3">
    <source>
        <dbReference type="ARBA" id="ARBA00022679"/>
    </source>
</evidence>
<dbReference type="Pfam" id="PF13639">
    <property type="entry name" value="zf-RING_2"/>
    <property type="match status" value="1"/>
</dbReference>
<dbReference type="RefSeq" id="XP_018446959.1">
    <property type="nucleotide sequence ID" value="XM_018591457.2"/>
</dbReference>
<dbReference type="Proteomes" id="UP000504610">
    <property type="component" value="Chromosome 7"/>
</dbReference>
<dbReference type="GeneID" id="108818476"/>
<dbReference type="GO" id="GO:0005829">
    <property type="term" value="C:cytosol"/>
    <property type="evidence" value="ECO:0007669"/>
    <property type="project" value="TreeGrafter"/>
</dbReference>
<evidence type="ECO:0000313" key="10">
    <source>
        <dbReference type="Proteomes" id="UP000504610"/>
    </source>
</evidence>
<dbReference type="RefSeq" id="XP_018446958.1">
    <property type="nucleotide sequence ID" value="XM_018591456.2"/>
</dbReference>
<reference evidence="10" key="1">
    <citation type="journal article" date="2019" name="Database">
        <title>The radish genome database (RadishGD): an integrated information resource for radish genomics.</title>
        <authorList>
            <person name="Yu H.J."/>
            <person name="Baek S."/>
            <person name="Lee Y.J."/>
            <person name="Cho A."/>
            <person name="Mun J.H."/>
        </authorList>
    </citation>
    <scope>NUCLEOTIDE SEQUENCE [LARGE SCALE GENOMIC DNA]</scope>
    <source>
        <strain evidence="10">cv. WK10039</strain>
    </source>
</reference>
<evidence type="ECO:0000313" key="12">
    <source>
        <dbReference type="RefSeq" id="XP_018446959.1"/>
    </source>
</evidence>
<evidence type="ECO:0000256" key="6">
    <source>
        <dbReference type="ARBA" id="ARBA00022786"/>
    </source>
</evidence>
<protein>
    <recommendedName>
        <fullName evidence="2">RING-type E3 ubiquitin transferase</fullName>
        <ecNumber evidence="2">2.3.2.27</ecNumber>
    </recommendedName>
</protein>
<evidence type="ECO:0000256" key="8">
    <source>
        <dbReference type="PROSITE-ProRule" id="PRU00175"/>
    </source>
</evidence>
<organism evidence="10 13">
    <name type="scientific">Raphanus sativus</name>
    <name type="common">Radish</name>
    <name type="synonym">Raphanus raphanistrum var. sativus</name>
    <dbReference type="NCBI Taxonomy" id="3726"/>
    <lineage>
        <taxon>Eukaryota</taxon>
        <taxon>Viridiplantae</taxon>
        <taxon>Streptophyta</taxon>
        <taxon>Embryophyta</taxon>
        <taxon>Tracheophyta</taxon>
        <taxon>Spermatophyta</taxon>
        <taxon>Magnoliopsida</taxon>
        <taxon>eudicotyledons</taxon>
        <taxon>Gunneridae</taxon>
        <taxon>Pentapetalae</taxon>
        <taxon>rosids</taxon>
        <taxon>malvids</taxon>
        <taxon>Brassicales</taxon>
        <taxon>Brassicaceae</taxon>
        <taxon>Brassiceae</taxon>
        <taxon>Raphanus</taxon>
    </lineage>
</organism>
<dbReference type="RefSeq" id="XP_018446960.1">
    <property type="nucleotide sequence ID" value="XM_018591458.2"/>
</dbReference>
<evidence type="ECO:0000256" key="4">
    <source>
        <dbReference type="ARBA" id="ARBA00022723"/>
    </source>
</evidence>
<evidence type="ECO:0000313" key="11">
    <source>
        <dbReference type="RefSeq" id="XP_018446958.1"/>
    </source>
</evidence>
<evidence type="ECO:0000256" key="7">
    <source>
        <dbReference type="ARBA" id="ARBA00022833"/>
    </source>
</evidence>
<keyword evidence="4" id="KW-0479">Metal-binding</keyword>
<accession>A0A6J0KGD3</accession>
<reference evidence="11 12" key="2">
    <citation type="submission" date="2025-04" db="UniProtKB">
        <authorList>
            <consortium name="RefSeq"/>
        </authorList>
    </citation>
    <scope>IDENTIFICATION</scope>
    <source>
        <tissue evidence="11 12">Leaf</tissue>
    </source>
</reference>
<dbReference type="GO" id="GO:0008270">
    <property type="term" value="F:zinc ion binding"/>
    <property type="evidence" value="ECO:0007669"/>
    <property type="project" value="UniProtKB-KW"/>
</dbReference>
<sequence length="203" mass="22261">MGGCCCCSSRRADLHNAPPYYYYPRATEERVPLSSAHTISSGVVVVVDTNLETSSPDAYIPPPLPTPFDVAIGVPQTPGNAEGTACFDIREVSVETANTVLAHGTVDGITLGVPTTCPCKETESKLQTEIEDIDPKKLSKDVFVPVEEEEDCPICLEEYDMENPKLVAKCEHHFHLACILEWIERSETCPVCNKEMVFDSPLD</sequence>
<keyword evidence="5 8" id="KW-0863">Zinc-finger</keyword>
<dbReference type="KEGG" id="rsz:108818476"/>
<feature type="domain" description="RING-type" evidence="9">
    <location>
        <begin position="152"/>
        <end position="193"/>
    </location>
</feature>
<comment type="catalytic activity">
    <reaction evidence="1">
        <text>S-ubiquitinyl-[E2 ubiquitin-conjugating enzyme]-L-cysteine + [acceptor protein]-L-lysine = [E2 ubiquitin-conjugating enzyme]-L-cysteine + N(6)-ubiquitinyl-[acceptor protein]-L-lysine.</text>
        <dbReference type="EC" id="2.3.2.27"/>
    </reaction>
</comment>
<evidence type="ECO:0000313" key="13">
    <source>
        <dbReference type="RefSeq" id="XP_018446960.1"/>
    </source>
</evidence>
<evidence type="ECO:0000259" key="9">
    <source>
        <dbReference type="PROSITE" id="PS50089"/>
    </source>
</evidence>
<dbReference type="InterPro" id="IPR013083">
    <property type="entry name" value="Znf_RING/FYVE/PHD"/>
</dbReference>
<dbReference type="GO" id="GO:0061630">
    <property type="term" value="F:ubiquitin protein ligase activity"/>
    <property type="evidence" value="ECO:0007669"/>
    <property type="project" value="UniProtKB-EC"/>
</dbReference>
<dbReference type="EC" id="2.3.2.27" evidence="2"/>
<proteinExistence type="predicted"/>
<keyword evidence="10" id="KW-1185">Reference proteome</keyword>
<dbReference type="SUPFAM" id="SSF57850">
    <property type="entry name" value="RING/U-box"/>
    <property type="match status" value="1"/>
</dbReference>
<dbReference type="Gene3D" id="3.30.40.10">
    <property type="entry name" value="Zinc/RING finger domain, C3HC4 (zinc finger)"/>
    <property type="match status" value="1"/>
</dbReference>
<dbReference type="AlphaFoldDB" id="A0A6J0KGD3"/>
<name>A0A6J0KGD3_RAPSA</name>
<dbReference type="SMART" id="SM00184">
    <property type="entry name" value="RING"/>
    <property type="match status" value="1"/>
</dbReference>
<gene>
    <name evidence="11 12 13" type="primary">LOC108818476</name>
</gene>
<keyword evidence="3" id="KW-0808">Transferase</keyword>
<keyword evidence="6" id="KW-0833">Ubl conjugation pathway</keyword>